<evidence type="ECO:0000256" key="6">
    <source>
        <dbReference type="ARBA" id="ARBA00023163"/>
    </source>
</evidence>
<keyword evidence="6 9" id="KW-0804">Transcription</keyword>
<evidence type="ECO:0000256" key="2">
    <source>
        <dbReference type="ARBA" id="ARBA00007813"/>
    </source>
</evidence>
<comment type="function">
    <text evidence="9">Component of the Mediator complex, a coactivator involved in the regulated transcription of nearly all RNA polymerase II-dependent genes. Mediator functions as a bridge to convey information from gene-specific regulatory proteins to the basal RNA polymerase II transcription machinery. Mediator is recruited to promoters by direct interactions with regulatory proteins and serves as a scaffold for the assembly of a functional preinitiation complex with RNA polymerase II and the general transcription factors.</text>
</comment>
<dbReference type="GO" id="GO:0016592">
    <property type="term" value="C:mediator complex"/>
    <property type="evidence" value="ECO:0007669"/>
    <property type="project" value="UniProtKB-UniRule"/>
</dbReference>
<evidence type="ECO:0000256" key="3">
    <source>
        <dbReference type="ARBA" id="ARBA00019619"/>
    </source>
</evidence>
<evidence type="ECO:0000256" key="5">
    <source>
        <dbReference type="ARBA" id="ARBA00023159"/>
    </source>
</evidence>
<evidence type="ECO:0000256" key="8">
    <source>
        <dbReference type="ARBA" id="ARBA00032007"/>
    </source>
</evidence>
<evidence type="ECO:0000256" key="10">
    <source>
        <dbReference type="SAM" id="MobiDB-lite"/>
    </source>
</evidence>
<comment type="subunit">
    <text evidence="9">Component of the Mediator complex.</text>
</comment>
<evidence type="ECO:0000256" key="4">
    <source>
        <dbReference type="ARBA" id="ARBA00023015"/>
    </source>
</evidence>
<evidence type="ECO:0000313" key="12">
    <source>
        <dbReference type="EMBL" id="KAF9542004.1"/>
    </source>
</evidence>
<dbReference type="PANTHER" id="PTHR12809">
    <property type="entry name" value="MEDIATOR COMPLEX SUBUNIT"/>
    <property type="match status" value="1"/>
</dbReference>
<accession>A0A9P6K162</accession>
<organism evidence="12 13">
    <name type="scientific">Mortierella hygrophila</name>
    <dbReference type="NCBI Taxonomy" id="979708"/>
    <lineage>
        <taxon>Eukaryota</taxon>
        <taxon>Fungi</taxon>
        <taxon>Fungi incertae sedis</taxon>
        <taxon>Mucoromycota</taxon>
        <taxon>Mortierellomycotina</taxon>
        <taxon>Mortierellomycetes</taxon>
        <taxon>Mortierellales</taxon>
        <taxon>Mortierellaceae</taxon>
        <taxon>Mortierella</taxon>
    </lineage>
</organism>
<feature type="compositionally biased region" description="Pro residues" evidence="10">
    <location>
        <begin position="12"/>
        <end position="28"/>
    </location>
</feature>
<dbReference type="InterPro" id="IPR013947">
    <property type="entry name" value="Mediator_Med14"/>
</dbReference>
<evidence type="ECO:0000256" key="1">
    <source>
        <dbReference type="ARBA" id="ARBA00004123"/>
    </source>
</evidence>
<dbReference type="GO" id="GO:0070847">
    <property type="term" value="C:core mediator complex"/>
    <property type="evidence" value="ECO:0007669"/>
    <property type="project" value="TreeGrafter"/>
</dbReference>
<name>A0A9P6K162_9FUNG</name>
<protein>
    <recommendedName>
        <fullName evidence="3 9">Mediator of RNA polymerase II transcription subunit 14</fullName>
    </recommendedName>
    <alternativeName>
        <fullName evidence="8 9">Mediator complex subunit 14</fullName>
    </alternativeName>
</protein>
<reference evidence="12" key="1">
    <citation type="journal article" date="2020" name="Fungal Divers.">
        <title>Resolving the Mortierellaceae phylogeny through synthesis of multi-gene phylogenetics and phylogenomics.</title>
        <authorList>
            <person name="Vandepol N."/>
            <person name="Liber J."/>
            <person name="Desiro A."/>
            <person name="Na H."/>
            <person name="Kennedy M."/>
            <person name="Barry K."/>
            <person name="Grigoriev I.V."/>
            <person name="Miller A.N."/>
            <person name="O'Donnell K."/>
            <person name="Stajich J.E."/>
            <person name="Bonito G."/>
        </authorList>
    </citation>
    <scope>NUCLEOTIDE SEQUENCE</scope>
    <source>
        <strain evidence="12">NRRL 2591</strain>
    </source>
</reference>
<evidence type="ECO:0000259" key="11">
    <source>
        <dbReference type="Pfam" id="PF08638"/>
    </source>
</evidence>
<evidence type="ECO:0000313" key="13">
    <source>
        <dbReference type="Proteomes" id="UP000723463"/>
    </source>
</evidence>
<keyword evidence="4 9" id="KW-0805">Transcription regulation</keyword>
<dbReference type="Proteomes" id="UP000723463">
    <property type="component" value="Unassembled WGS sequence"/>
</dbReference>
<comment type="caution">
    <text evidence="12">The sequence shown here is derived from an EMBL/GenBank/DDBJ whole genome shotgun (WGS) entry which is preliminary data.</text>
</comment>
<evidence type="ECO:0000256" key="7">
    <source>
        <dbReference type="ARBA" id="ARBA00023242"/>
    </source>
</evidence>
<feature type="region of interest" description="Disordered" evidence="10">
    <location>
        <begin position="375"/>
        <end position="397"/>
    </location>
</feature>
<keyword evidence="7 9" id="KW-0539">Nucleus</keyword>
<dbReference type="InterPro" id="IPR055122">
    <property type="entry name" value="Med14_N"/>
</dbReference>
<feature type="compositionally biased region" description="Polar residues" evidence="10">
    <location>
        <begin position="387"/>
        <end position="397"/>
    </location>
</feature>
<proteinExistence type="inferred from homology"/>
<keyword evidence="5 9" id="KW-0010">Activator</keyword>
<dbReference type="AlphaFoldDB" id="A0A9P6K162"/>
<sequence>MEPNGITKGALPPVPAPTPTPAPVSAPVPVSAPPPATVPVLPDNMNAMVPLGAVIHRMTNDAFAELSNLSETLPSMSDTDRKIELLKYTLSKREQFIKLLVLTKWGKNARKFQQCQNIVGFLQHENELFTRAVGGLFETYKMFGRARVRNFDIPTAIDVLTTGSYQRLPSRIKQAYVEDDKPTRSEIAATLEKLDDVIRMRLLCDELVPPAMKYTVGKGKAKFVVTNEFEVTLTVSGPGSPKDVPWRIVGLKILAKPVGGSFHGLETSLTDGQMRAIIMFAQKALESVPTTNAPHHPALPASEAVSLPANQALLRLYDYLHNLSLHLLIELVYTQAYQLSRSGWTDKLRLDVNQTRTVVRLVYWNSGYVLQTVQQQPAAPPSKRRASTTAAGQGKDTAQSLAAQQEHYLEIRIEERQGPTEPIPDGLAGALVDPKLLGYPKAYIKVVWSQVAKGIVPESQVASILELDPSQLHVERLLLKAVNMHTGQVMQGFYDRLWKYIESIKDKRETMEGTHFSKDDVKLEALDTGEQQNSAVGTAGLPGPRALLVRLKGDRWIRIRIDVRTGRVVVREVGKTGEGDDSIIAAFQARLNENANNIVDALISLRFSMTIVELESIGILLGLQPYRRLALGKQDAAQFGANIQQILFLQYPQHPHHYLVVGVIEQKFRVWLIEVAPTDKEVAGIWLTLKSFEPVYLQGLKRRRREIDEGNSYSVALSKRKSVQFDLEDDGASDAPSVEEMTIDQDVMTKLEALCRVRICLNETKNQLQELGIQYRPTVHTSKDNGSSVSDPNMLPILRLDQNSISSGAADDMFEFVGAKLTGWWDSQRETCNFEVKAKFAPNVIPPNMEGGALDPCVHYHAATRMLTFTYKTRGTFVRQFQQDWETIIRMLKIIRQLHAPTLTNPHIKLELCHLHGVQLQYFKRYTISIRWAPAVTSEKRSSSGVVIPCAPRFQQGLYEIDLSELSSENGRHVNPHRRMKYFLQDMFNREADLHSLMNTMVQTCSVLEVLDRLENSVKEDSMGVKVLSIVPRAVHHIRVIYGSRYALDIRAFSRTHLSMHDASFPGESYGSSLPPPPAPALAPALLATPGRTFSTTTKGHLHYGAINNLQGIIEGIDVDKEDDEFNNLQRAIETATSLAPASPNNPNPHAPSSITLLKQQQLHQQQQLQQQQLLQQQQQQEGAITTRAADTEQNDEPYDVMPLPNGVVCSRSASGRVFYRIAKLMESLV</sequence>
<feature type="domain" description="Mediator complex subunit MED14 N-terminal" evidence="11">
    <location>
        <begin position="48"/>
        <end position="236"/>
    </location>
</feature>
<comment type="subcellular location">
    <subcellularLocation>
        <location evidence="1 9">Nucleus</location>
    </subcellularLocation>
</comment>
<dbReference type="PANTHER" id="PTHR12809:SF2">
    <property type="entry name" value="MEDIATOR OF RNA POLYMERASE II TRANSCRIPTION SUBUNIT 14"/>
    <property type="match status" value="1"/>
</dbReference>
<feature type="region of interest" description="Disordered" evidence="10">
    <location>
        <begin position="1"/>
        <end position="28"/>
    </location>
</feature>
<evidence type="ECO:0000256" key="9">
    <source>
        <dbReference type="RuleBase" id="RU365082"/>
    </source>
</evidence>
<keyword evidence="13" id="KW-1185">Reference proteome</keyword>
<comment type="similarity">
    <text evidence="2 9">Belongs to the Mediator complex subunit 14 family.</text>
</comment>
<dbReference type="GO" id="GO:0003712">
    <property type="term" value="F:transcription coregulator activity"/>
    <property type="evidence" value="ECO:0007669"/>
    <property type="project" value="UniProtKB-UniRule"/>
</dbReference>
<dbReference type="EMBL" id="JAAAXW010000150">
    <property type="protein sequence ID" value="KAF9542004.1"/>
    <property type="molecule type" value="Genomic_DNA"/>
</dbReference>
<dbReference type="Pfam" id="PF08638">
    <property type="entry name" value="Med14"/>
    <property type="match status" value="1"/>
</dbReference>
<dbReference type="GO" id="GO:0006357">
    <property type="term" value="P:regulation of transcription by RNA polymerase II"/>
    <property type="evidence" value="ECO:0007669"/>
    <property type="project" value="InterPro"/>
</dbReference>
<gene>
    <name evidence="12" type="primary">RGR1</name>
    <name evidence="12" type="ORF">EC957_002508</name>
</gene>